<feature type="domain" description="RRM" evidence="3">
    <location>
        <begin position="309"/>
        <end position="380"/>
    </location>
</feature>
<feature type="compositionally biased region" description="Polar residues" evidence="2">
    <location>
        <begin position="16"/>
        <end position="35"/>
    </location>
</feature>
<feature type="region of interest" description="Disordered" evidence="2">
    <location>
        <begin position="543"/>
        <end position="645"/>
    </location>
</feature>
<dbReference type="EMBL" id="KV453848">
    <property type="protein sequence ID" value="ODV87122.1"/>
    <property type="molecule type" value="Genomic_DNA"/>
</dbReference>
<feature type="compositionally biased region" description="Basic and acidic residues" evidence="2">
    <location>
        <begin position="179"/>
        <end position="188"/>
    </location>
</feature>
<reference evidence="5" key="1">
    <citation type="submission" date="2016-04" db="EMBL/GenBank/DDBJ databases">
        <title>Comparative genomics of biotechnologically important yeasts.</title>
        <authorList>
            <consortium name="DOE Joint Genome Institute"/>
            <person name="Riley R."/>
            <person name="Haridas S."/>
            <person name="Wolfe K.H."/>
            <person name="Lopes M.R."/>
            <person name="Hittinger C.T."/>
            <person name="Goker M."/>
            <person name="Salamov A."/>
            <person name="Wisecaver J."/>
            <person name="Long T.M."/>
            <person name="Aerts A.L."/>
            <person name="Barry K."/>
            <person name="Choi C."/>
            <person name="Clum A."/>
            <person name="Coughlan A.Y."/>
            <person name="Deshpande S."/>
            <person name="Douglass A.P."/>
            <person name="Hanson S.J."/>
            <person name="Klenk H.-P."/>
            <person name="Labutti K."/>
            <person name="Lapidus A."/>
            <person name="Lindquist E."/>
            <person name="Lipzen A."/>
            <person name="Meier-Kolthoff J.P."/>
            <person name="Ohm R.A."/>
            <person name="Otillar R.P."/>
            <person name="Pangilinan J."/>
            <person name="Peng Y."/>
            <person name="Rokas A."/>
            <person name="Rosa C.A."/>
            <person name="Scheuner C."/>
            <person name="Sibirny A.A."/>
            <person name="Slot J.C."/>
            <person name="Stielow J.B."/>
            <person name="Sun H."/>
            <person name="Kurtzman C.P."/>
            <person name="Blackwell M."/>
            <person name="Grigoriev I.V."/>
            <person name="Jeffries T.W."/>
        </authorList>
    </citation>
    <scope>NUCLEOTIDE SEQUENCE [LARGE SCALE GENOMIC DNA]</scope>
    <source>
        <strain evidence="5">NRRL YB-2248</strain>
    </source>
</reference>
<keyword evidence="1" id="KW-0694">RNA-binding</keyword>
<gene>
    <name evidence="4" type="ORF">CANARDRAFT_5677</name>
</gene>
<feature type="compositionally biased region" description="Acidic residues" evidence="2">
    <location>
        <begin position="163"/>
        <end position="178"/>
    </location>
</feature>
<organism evidence="4 5">
    <name type="scientific">[Candida] arabinofermentans NRRL YB-2248</name>
    <dbReference type="NCBI Taxonomy" id="983967"/>
    <lineage>
        <taxon>Eukaryota</taxon>
        <taxon>Fungi</taxon>
        <taxon>Dikarya</taxon>
        <taxon>Ascomycota</taxon>
        <taxon>Saccharomycotina</taxon>
        <taxon>Pichiomycetes</taxon>
        <taxon>Pichiales</taxon>
        <taxon>Pichiaceae</taxon>
        <taxon>Ogataea</taxon>
        <taxon>Ogataea/Candida clade</taxon>
    </lineage>
</organism>
<dbReference type="InterPro" id="IPR035979">
    <property type="entry name" value="RBD_domain_sf"/>
</dbReference>
<dbReference type="Proteomes" id="UP000094801">
    <property type="component" value="Unassembled WGS sequence"/>
</dbReference>
<evidence type="ECO:0000256" key="1">
    <source>
        <dbReference type="PROSITE-ProRule" id="PRU00176"/>
    </source>
</evidence>
<feature type="compositionally biased region" description="Low complexity" evidence="2">
    <location>
        <begin position="423"/>
        <end position="435"/>
    </location>
</feature>
<evidence type="ECO:0000313" key="5">
    <source>
        <dbReference type="Proteomes" id="UP000094801"/>
    </source>
</evidence>
<feature type="compositionally biased region" description="Low complexity" evidence="2">
    <location>
        <begin position="1"/>
        <end position="15"/>
    </location>
</feature>
<dbReference type="GO" id="GO:0003723">
    <property type="term" value="F:RNA binding"/>
    <property type="evidence" value="ECO:0007669"/>
    <property type="project" value="UniProtKB-UniRule"/>
</dbReference>
<dbReference type="InterPro" id="IPR000504">
    <property type="entry name" value="RRM_dom"/>
</dbReference>
<dbReference type="PANTHER" id="PTHR23295:SF6">
    <property type="entry name" value="NEOSIN, ISOFORM A"/>
    <property type="match status" value="1"/>
</dbReference>
<dbReference type="PROSITE" id="PS50102">
    <property type="entry name" value="RRM"/>
    <property type="match status" value="1"/>
</dbReference>
<dbReference type="Gene3D" id="3.30.70.330">
    <property type="match status" value="1"/>
</dbReference>
<evidence type="ECO:0000259" key="3">
    <source>
        <dbReference type="PROSITE" id="PS50102"/>
    </source>
</evidence>
<feature type="compositionally biased region" description="Basic and acidic residues" evidence="2">
    <location>
        <begin position="69"/>
        <end position="127"/>
    </location>
</feature>
<accession>A0A1E4T5W4</accession>
<keyword evidence="5" id="KW-1185">Reference proteome</keyword>
<feature type="compositionally biased region" description="Acidic residues" evidence="2">
    <location>
        <begin position="128"/>
        <end position="138"/>
    </location>
</feature>
<sequence length="837" mass="94609">MSSSPPLSDSQSNSSGDDVQNEQLISQTETNNDTVVEQKIEQQEQIQSSESKSKSKSESESDDEYDPIGYDKDDEGSKEVENSDSEKDVKHDDVEPQSHSDSDHEPEVKQVFEKEPEIEQESEKEQDVDASSEDEEYDPTATKDELADDPEDFKKQFLQESNEQTDDVEDEIEAEVEAESEREKPEHDDHDIDVTLFNNIVQFFITSSLFNDPEFQNYSPSRKEQVVLNEYNKQFNTKVKIRLNFWATTSYNKPNLRQNEQFQVLVPINPFCLRPDLSQPMTQDELKEYEEFLQRENNSRKWDDYPIGSRLFIGNLAVNTLDKEEVYRIFKSYGEIKQINLKQGYGFVQYATAEQCSRAIEGEKNVPLHNKFLHLEISKHQVQKAVDIKNKRDGTGSGTIENSNKRGRSRSPESRDSNKRSKSPNSNSNSNSISKPEVRVITTIDSSSSFNDKLIKRLKQDGLNIDIIESNSSVNEVPSEMITEAAYNDAISVIITKDESVNLLVYEKTSDGGIRFDEYTDISIQTAIEIILSAKAKVFASQPREFPGSNQSRGRNNRNGVNNNKSNSNRDQGNRNQDGGRRNQSMNQSNNGSNSGSNRGRRDRRGDRSRNQDYMTGSNSIPVGSGNRNGYNNNNDYGYQGQPQYQYPVRQSPSVQQSYMNQQPSYPVLQPHQQAPPPPPVQQQQPNQAQLLQAMQSLDPNALQNMFSLVQQYQGGNQASAPAPAPAPSHAPAPAQGNALSGLLRQLQSTPGQSNGLYQSNQYYQQQAPPIPQPVQQQQQQPPQSVPQQQQQQQQQQNYGSNYSNNNESNNASNSQASRVEQTNDLFETLARLKNNM</sequence>
<feature type="region of interest" description="Disordered" evidence="2">
    <location>
        <begin position="666"/>
        <end position="688"/>
    </location>
</feature>
<dbReference type="InterPro" id="IPR052600">
    <property type="entry name" value="Nuc_rcpt_coact/corep"/>
</dbReference>
<feature type="compositionally biased region" description="Low complexity" evidence="2">
    <location>
        <begin position="623"/>
        <end position="645"/>
    </location>
</feature>
<name>A0A1E4T5W4_9ASCO</name>
<feature type="region of interest" description="Disordered" evidence="2">
    <location>
        <begin position="384"/>
        <end position="435"/>
    </location>
</feature>
<dbReference type="STRING" id="983967.A0A1E4T5W4"/>
<dbReference type="PANTHER" id="PTHR23295">
    <property type="entry name" value="NUCLEAR RECEPTOR COACTIVATOR 5-RELATED"/>
    <property type="match status" value="1"/>
</dbReference>
<feature type="compositionally biased region" description="Low complexity" evidence="2">
    <location>
        <begin position="582"/>
        <end position="598"/>
    </location>
</feature>
<dbReference type="Pfam" id="PF00076">
    <property type="entry name" value="RRM_1"/>
    <property type="match status" value="1"/>
</dbReference>
<dbReference type="SMART" id="SM00360">
    <property type="entry name" value="RRM"/>
    <property type="match status" value="1"/>
</dbReference>
<proteinExistence type="predicted"/>
<protein>
    <recommendedName>
        <fullName evidence="3">RRM domain-containing protein</fullName>
    </recommendedName>
</protein>
<feature type="region of interest" description="Disordered" evidence="2">
    <location>
        <begin position="715"/>
        <end position="737"/>
    </location>
</feature>
<feature type="compositionally biased region" description="Low complexity" evidence="2">
    <location>
        <begin position="770"/>
        <end position="818"/>
    </location>
</feature>
<feature type="compositionally biased region" description="Basic and acidic residues" evidence="2">
    <location>
        <begin position="410"/>
        <end position="419"/>
    </location>
</feature>
<evidence type="ECO:0000313" key="4">
    <source>
        <dbReference type="EMBL" id="ODV87122.1"/>
    </source>
</evidence>
<feature type="region of interest" description="Disordered" evidence="2">
    <location>
        <begin position="770"/>
        <end position="821"/>
    </location>
</feature>
<feature type="compositionally biased region" description="Low complexity" evidence="2">
    <location>
        <begin position="548"/>
        <end position="571"/>
    </location>
</feature>
<dbReference type="InterPro" id="IPR012677">
    <property type="entry name" value="Nucleotide-bd_a/b_plait_sf"/>
</dbReference>
<feature type="region of interest" description="Disordered" evidence="2">
    <location>
        <begin position="1"/>
        <end position="188"/>
    </location>
</feature>
<evidence type="ECO:0000256" key="2">
    <source>
        <dbReference type="SAM" id="MobiDB-lite"/>
    </source>
</evidence>
<dbReference type="SUPFAM" id="SSF54928">
    <property type="entry name" value="RNA-binding domain, RBD"/>
    <property type="match status" value="1"/>
</dbReference>
<dbReference type="OrthoDB" id="10044938at2759"/>
<dbReference type="AlphaFoldDB" id="A0A1E4T5W4"/>